<evidence type="ECO:0000259" key="8">
    <source>
        <dbReference type="Pfam" id="PF02687"/>
    </source>
</evidence>
<dbReference type="GO" id="GO:0022857">
    <property type="term" value="F:transmembrane transporter activity"/>
    <property type="evidence" value="ECO:0007669"/>
    <property type="project" value="TreeGrafter"/>
</dbReference>
<sequence>PMLGAGALIVGFVAGLYPSFYLSSFRPAQVLKGNVSRGSKNAATRSVLVVFQFTVSIVLIAGTFVINRQMNYILTKKTGFDKDQVLLLQGAHTLQEQIIPFKAELLRVPGVKSASISGFLPVAHTSRNGSPVWLEGQTKEASSVGCQQWRVDHDYAETLGLKIVEGRDFSYAIRSDSQAVVINSTLAKALNLKNTVGARVTNGRKTYDVIGVMEDFHFESLRQNIEPLMLVIGRSPQTVSVKVSTADMPRLIEAVSEVWKTFSPNQPVRYTFLDQSYARMYDDVDRVGRIFSSFAVLAIIVACLGLFALSAFMVEQRSKEISIRLVLGASINNIFSLLTVNFLKLVVISLVIAVPISLYMAQEWLKDFAYRTEIGWDIFVFAGVVSLLIAVLTISYQSVRAALMDPVKSLRSE</sequence>
<dbReference type="PANTHER" id="PTHR30572:SF4">
    <property type="entry name" value="ABC TRANSPORTER PERMEASE YTRF"/>
    <property type="match status" value="1"/>
</dbReference>
<feature type="transmembrane region" description="Helical" evidence="7">
    <location>
        <begin position="46"/>
        <end position="66"/>
    </location>
</feature>
<feature type="domain" description="ABC3 transporter permease C-terminal" evidence="8">
    <location>
        <begin position="293"/>
        <end position="402"/>
    </location>
</feature>
<feature type="non-terminal residue" evidence="10">
    <location>
        <position position="1"/>
    </location>
</feature>
<evidence type="ECO:0000256" key="7">
    <source>
        <dbReference type="SAM" id="Phobius"/>
    </source>
</evidence>
<feature type="transmembrane region" description="Helical" evidence="7">
    <location>
        <begin position="6"/>
        <end position="25"/>
    </location>
</feature>
<evidence type="ECO:0000259" key="9">
    <source>
        <dbReference type="Pfam" id="PF12704"/>
    </source>
</evidence>
<proteinExistence type="inferred from homology"/>
<accession>A0AAP2DR91</accession>
<dbReference type="Pfam" id="PF12704">
    <property type="entry name" value="MacB_PCD"/>
    <property type="match status" value="1"/>
</dbReference>
<keyword evidence="4 7" id="KW-1133">Transmembrane helix</keyword>
<comment type="similarity">
    <text evidence="6">Belongs to the ABC-4 integral membrane protein family.</text>
</comment>
<evidence type="ECO:0000256" key="3">
    <source>
        <dbReference type="ARBA" id="ARBA00022692"/>
    </source>
</evidence>
<feature type="transmembrane region" description="Helical" evidence="7">
    <location>
        <begin position="290"/>
        <end position="314"/>
    </location>
</feature>
<keyword evidence="3 7" id="KW-0812">Transmembrane</keyword>
<dbReference type="Pfam" id="PF02687">
    <property type="entry name" value="FtsX"/>
    <property type="match status" value="1"/>
</dbReference>
<keyword evidence="11" id="KW-1185">Reference proteome</keyword>
<comment type="caution">
    <text evidence="10">The sequence shown here is derived from an EMBL/GenBank/DDBJ whole genome shotgun (WGS) entry which is preliminary data.</text>
</comment>
<name>A0AAP2DR91_9BACT</name>
<evidence type="ECO:0000256" key="2">
    <source>
        <dbReference type="ARBA" id="ARBA00022475"/>
    </source>
</evidence>
<dbReference type="InterPro" id="IPR003838">
    <property type="entry name" value="ABC3_permease_C"/>
</dbReference>
<reference evidence="10 11" key="1">
    <citation type="submission" date="2021-05" db="EMBL/GenBank/DDBJ databases">
        <title>A Polyphasic approach of four new species of the genus Ohtaekwangia: Ohtaekwangia histidinii sp. nov., Ohtaekwangia cretensis sp. nov., Ohtaekwangia indiensis sp. nov., Ohtaekwangia reichenbachii sp. nov. from diverse environment.</title>
        <authorList>
            <person name="Octaviana S."/>
        </authorList>
    </citation>
    <scope>NUCLEOTIDE SEQUENCE [LARGE SCALE GENOMIC DNA]</scope>
    <source>
        <strain evidence="10 11">PWU4</strain>
    </source>
</reference>
<evidence type="ECO:0000256" key="6">
    <source>
        <dbReference type="ARBA" id="ARBA00038076"/>
    </source>
</evidence>
<feature type="transmembrane region" description="Helical" evidence="7">
    <location>
        <begin position="334"/>
        <end position="358"/>
    </location>
</feature>
<gene>
    <name evidence="10" type="ORF">KK083_23475</name>
</gene>
<evidence type="ECO:0000256" key="5">
    <source>
        <dbReference type="ARBA" id="ARBA00023136"/>
    </source>
</evidence>
<dbReference type="AlphaFoldDB" id="A0AAP2DR91"/>
<dbReference type="InterPro" id="IPR050250">
    <property type="entry name" value="Macrolide_Exporter_MacB"/>
</dbReference>
<keyword evidence="2" id="KW-1003">Cell membrane</keyword>
<dbReference type="Proteomes" id="UP001319200">
    <property type="component" value="Unassembled WGS sequence"/>
</dbReference>
<dbReference type="InterPro" id="IPR025857">
    <property type="entry name" value="MacB_PCD"/>
</dbReference>
<comment type="subcellular location">
    <subcellularLocation>
        <location evidence="1">Cell membrane</location>
        <topology evidence="1">Multi-pass membrane protein</topology>
    </subcellularLocation>
</comment>
<dbReference type="GO" id="GO:0005886">
    <property type="term" value="C:plasma membrane"/>
    <property type="evidence" value="ECO:0007669"/>
    <property type="project" value="UniProtKB-SubCell"/>
</dbReference>
<organism evidence="10 11">
    <name type="scientific">Chryseosolibacter histidini</name>
    <dbReference type="NCBI Taxonomy" id="2782349"/>
    <lineage>
        <taxon>Bacteria</taxon>
        <taxon>Pseudomonadati</taxon>
        <taxon>Bacteroidota</taxon>
        <taxon>Cytophagia</taxon>
        <taxon>Cytophagales</taxon>
        <taxon>Chryseotaleaceae</taxon>
        <taxon>Chryseosolibacter</taxon>
    </lineage>
</organism>
<dbReference type="EMBL" id="JAHESF010000031">
    <property type="protein sequence ID" value="MBT1699868.1"/>
    <property type="molecule type" value="Genomic_DNA"/>
</dbReference>
<evidence type="ECO:0000313" key="10">
    <source>
        <dbReference type="EMBL" id="MBT1699868.1"/>
    </source>
</evidence>
<dbReference type="PANTHER" id="PTHR30572">
    <property type="entry name" value="MEMBRANE COMPONENT OF TRANSPORTER-RELATED"/>
    <property type="match status" value="1"/>
</dbReference>
<evidence type="ECO:0000256" key="1">
    <source>
        <dbReference type="ARBA" id="ARBA00004651"/>
    </source>
</evidence>
<keyword evidence="5 7" id="KW-0472">Membrane</keyword>
<feature type="transmembrane region" description="Helical" evidence="7">
    <location>
        <begin position="378"/>
        <end position="399"/>
    </location>
</feature>
<evidence type="ECO:0000256" key="4">
    <source>
        <dbReference type="ARBA" id="ARBA00022989"/>
    </source>
</evidence>
<dbReference type="RefSeq" id="WP_254168087.1">
    <property type="nucleotide sequence ID" value="NZ_JAHESF010000031.1"/>
</dbReference>
<protein>
    <submittedName>
        <fullName evidence="10">ABC transporter permease</fullName>
    </submittedName>
</protein>
<evidence type="ECO:0000313" key="11">
    <source>
        <dbReference type="Proteomes" id="UP001319200"/>
    </source>
</evidence>
<feature type="domain" description="MacB-like periplasmic core" evidence="9">
    <location>
        <begin position="103"/>
        <end position="217"/>
    </location>
</feature>